<evidence type="ECO:0000313" key="3">
    <source>
        <dbReference type="EMBL" id="SKM48219.1"/>
    </source>
</evidence>
<reference evidence="3 4" key="1">
    <citation type="submission" date="2016-11" db="EMBL/GenBank/DDBJ databases">
        <authorList>
            <consortium name="Pathogen Informatics"/>
        </authorList>
    </citation>
    <scope>NUCLEOTIDE SEQUENCE [LARGE SCALE GENOMIC DNA]</scope>
    <source>
        <strain evidence="3 4">911</strain>
    </source>
</reference>
<dbReference type="EMBL" id="FVGW01000009">
    <property type="protein sequence ID" value="SKM48219.1"/>
    <property type="molecule type" value="Genomic_DNA"/>
</dbReference>
<evidence type="ECO:0000259" key="2">
    <source>
        <dbReference type="Pfam" id="PF01243"/>
    </source>
</evidence>
<proteinExistence type="predicted"/>
<organism evidence="3 4">
    <name type="scientific">Mycobacteroides abscessus subsp. massiliense</name>
    <dbReference type="NCBI Taxonomy" id="1962118"/>
    <lineage>
        <taxon>Bacteria</taxon>
        <taxon>Bacillati</taxon>
        <taxon>Actinomycetota</taxon>
        <taxon>Actinomycetes</taxon>
        <taxon>Mycobacteriales</taxon>
        <taxon>Mycobacteriaceae</taxon>
        <taxon>Mycobacteroides</taxon>
        <taxon>Mycobacteroides abscessus</taxon>
    </lineage>
</organism>
<dbReference type="NCBIfam" id="TIGR04023">
    <property type="entry name" value="PPOX_MSMEG_5819"/>
    <property type="match status" value="1"/>
</dbReference>
<dbReference type="InterPro" id="IPR012349">
    <property type="entry name" value="Split_barrel_FMN-bd"/>
</dbReference>
<feature type="domain" description="Pyridoxamine 5'-phosphate oxidase N-terminal" evidence="2">
    <location>
        <begin position="10"/>
        <end position="97"/>
    </location>
</feature>
<protein>
    <submittedName>
        <fullName evidence="3">Pyridoxamine 5'-phosphate oxidase</fullName>
        <ecNumber evidence="3">1.4.3.5</ecNumber>
    </submittedName>
</protein>
<feature type="region of interest" description="Disordered" evidence="1">
    <location>
        <begin position="120"/>
        <end position="139"/>
    </location>
</feature>
<sequence length="139" mass="15126">MSGFAVQELAYIKASPLVRVATVSPDYQPDLVVTGFDYDGADFWIGGFEPTNTRRTRNLQSGSNKVALLFDDVLTEGGWTPRYLRIYGSAELVESPAGSGTLNMRITPLVSWSVNLTPESSGPAHALTPRKTLHKASRP</sequence>
<dbReference type="InterPro" id="IPR011576">
    <property type="entry name" value="Pyridox_Oxase_N"/>
</dbReference>
<dbReference type="EC" id="1.4.3.5" evidence="3"/>
<dbReference type="RefSeq" id="WP_074376879.1">
    <property type="nucleotide sequence ID" value="NZ_FVGW01000009.1"/>
</dbReference>
<name>A0A1U5Y3N9_9MYCO</name>
<dbReference type="GO" id="GO:0004733">
    <property type="term" value="F:pyridoxamine phosphate oxidase activity"/>
    <property type="evidence" value="ECO:0007669"/>
    <property type="project" value="UniProtKB-EC"/>
</dbReference>
<dbReference type="SUPFAM" id="SSF50475">
    <property type="entry name" value="FMN-binding split barrel"/>
    <property type="match status" value="1"/>
</dbReference>
<evidence type="ECO:0000313" key="4">
    <source>
        <dbReference type="Proteomes" id="UP000190074"/>
    </source>
</evidence>
<dbReference type="Pfam" id="PF01243">
    <property type="entry name" value="PNPOx_N"/>
    <property type="match status" value="1"/>
</dbReference>
<dbReference type="Gene3D" id="2.30.110.10">
    <property type="entry name" value="Electron Transport, Fmn-binding Protein, Chain A"/>
    <property type="match status" value="1"/>
</dbReference>
<gene>
    <name evidence="3" type="ORF">SAMEA2259716_04187</name>
</gene>
<dbReference type="AlphaFoldDB" id="A0A1U5Y3N9"/>
<dbReference type="Proteomes" id="UP000190074">
    <property type="component" value="Unassembled WGS sequence"/>
</dbReference>
<keyword evidence="3" id="KW-0560">Oxidoreductase</keyword>
<evidence type="ECO:0000256" key="1">
    <source>
        <dbReference type="SAM" id="MobiDB-lite"/>
    </source>
</evidence>
<accession>A0A1U5Y3N9</accession>
<dbReference type="InterPro" id="IPR024031">
    <property type="entry name" value="MSMEG_5819/OxyR"/>
</dbReference>